<accession>A0A1H6FI37</accession>
<name>A0A1H6FI37_9GAMM</name>
<organism evidence="2 3">
    <name type="scientific">Candidatus Venteria ishoeyi</name>
    <dbReference type="NCBI Taxonomy" id="1899563"/>
    <lineage>
        <taxon>Bacteria</taxon>
        <taxon>Pseudomonadati</taxon>
        <taxon>Pseudomonadota</taxon>
        <taxon>Gammaproteobacteria</taxon>
        <taxon>Thiotrichales</taxon>
        <taxon>Thiotrichaceae</taxon>
        <taxon>Venteria</taxon>
    </lineage>
</organism>
<dbReference type="Proteomes" id="UP000236724">
    <property type="component" value="Unassembled WGS sequence"/>
</dbReference>
<reference evidence="2 3" key="1">
    <citation type="submission" date="2016-10" db="EMBL/GenBank/DDBJ databases">
        <authorList>
            <person name="de Groot N.N."/>
        </authorList>
    </citation>
    <scope>NUCLEOTIDE SEQUENCE [LARGE SCALE GENOMIC DNA]</scope>
    <source>
        <strain evidence="2">MBHS1</strain>
    </source>
</reference>
<dbReference type="AlphaFoldDB" id="A0A1H6FI37"/>
<dbReference type="RefSeq" id="WP_103922580.1">
    <property type="nucleotide sequence ID" value="NZ_FMSV02000558.1"/>
</dbReference>
<dbReference type="OrthoDB" id="9791898at2"/>
<keyword evidence="3" id="KW-1185">Reference proteome</keyword>
<dbReference type="InterPro" id="IPR041494">
    <property type="entry name" value="PIN7"/>
</dbReference>
<protein>
    <recommendedName>
        <fullName evidence="1">PIN-like domain-containing protein</fullName>
    </recommendedName>
</protein>
<evidence type="ECO:0000313" key="2">
    <source>
        <dbReference type="EMBL" id="SEH09091.1"/>
    </source>
</evidence>
<evidence type="ECO:0000313" key="3">
    <source>
        <dbReference type="Proteomes" id="UP000236724"/>
    </source>
</evidence>
<dbReference type="Pfam" id="PF18475">
    <property type="entry name" value="PIN7"/>
    <property type="match status" value="1"/>
</dbReference>
<sequence>MEELNNIKNIKILLIDLENCPNQILQLQKNLEEYTKVIICYAKTGVKIPLDWLVPLSTVVNDDKLKIFKMTNTGKNSADFGICFFAGSLMQEFKKNAHFVIISNDTDLDHVVNLLVSQGCTAERIGTKKDVVTLNNKLDLPAIQLYCTHLVNYSKNRPSKKDTLLNSIKNKLKDSPEVAEDILQSLIKRKALEIAEKKVTYNDKKINEIANLTNL</sequence>
<feature type="domain" description="PIN-like" evidence="1">
    <location>
        <begin position="14"/>
        <end position="119"/>
    </location>
</feature>
<proteinExistence type="predicted"/>
<dbReference type="EMBL" id="FMSV02000558">
    <property type="protein sequence ID" value="SEH09091.1"/>
    <property type="molecule type" value="Genomic_DNA"/>
</dbReference>
<gene>
    <name evidence="2" type="ORF">MBHS_04985</name>
</gene>
<evidence type="ECO:0000259" key="1">
    <source>
        <dbReference type="Pfam" id="PF18475"/>
    </source>
</evidence>